<name>Q7NCB1_GLOVI</name>
<evidence type="ECO:0000313" key="2">
    <source>
        <dbReference type="EMBL" id="BAC91009.1"/>
    </source>
</evidence>
<sequence length="234" mass="25107">MILSQELSMPPGLVWSRWKVNGPLARPGPSPQAGTLIIFAAALGTFFYWDSPVLRLARQMVDRLEGFFYYLLVALSGTPGAGGTHLVQLAASVAVAAVAAWLAASARYTDRQRLAAAALALFCAVLLIWSGERGAAFWQAAGLLSGWLTANVVLGRRAVYLNLAVAYVWCSCIARDFAEPTGEGFRHAVAFARSWGVEFLGWPLGVGILMVVGYLVSWTAGRAFGAARADRFIP</sequence>
<organism evidence="2 3">
    <name type="scientific">Gloeobacter violaceus (strain ATCC 29082 / PCC 7421)</name>
    <dbReference type="NCBI Taxonomy" id="251221"/>
    <lineage>
        <taxon>Bacteria</taxon>
        <taxon>Bacillati</taxon>
        <taxon>Cyanobacteriota</taxon>
        <taxon>Cyanophyceae</taxon>
        <taxon>Gloeobacterales</taxon>
        <taxon>Gloeobacteraceae</taxon>
        <taxon>Gloeobacter</taxon>
    </lineage>
</organism>
<reference evidence="2 3" key="1">
    <citation type="journal article" date="2003" name="DNA Res.">
        <title>Complete genome structure of Gloeobacter violaceus PCC 7421, a cyanobacterium that lacks thylakoids.</title>
        <authorList>
            <person name="Nakamura Y."/>
            <person name="Kaneko T."/>
            <person name="Sato S."/>
            <person name="Mimuro M."/>
            <person name="Miyashita H."/>
            <person name="Tsuchiya T."/>
            <person name="Sasamoto S."/>
            <person name="Watanabe A."/>
            <person name="Kawashima K."/>
            <person name="Kishida Y."/>
            <person name="Kiyokawa C."/>
            <person name="Kohara M."/>
            <person name="Matsumoto M."/>
            <person name="Matsuno A."/>
            <person name="Nakazaki N."/>
            <person name="Shimpo S."/>
            <person name="Takeuchi C."/>
            <person name="Yamada M."/>
            <person name="Tabata S."/>
        </authorList>
    </citation>
    <scope>NUCLEOTIDE SEQUENCE [LARGE SCALE GENOMIC DNA]</scope>
    <source>
        <strain evidence="3">ATCC 29082 / PCC 7421</strain>
    </source>
</reference>
<dbReference type="Proteomes" id="UP000000557">
    <property type="component" value="Chromosome"/>
</dbReference>
<accession>Q7NCB1</accession>
<protein>
    <submittedName>
        <fullName evidence="2">Glr3068 protein</fullName>
    </submittedName>
</protein>
<keyword evidence="1" id="KW-0472">Membrane</keyword>
<proteinExistence type="predicted"/>
<keyword evidence="1" id="KW-0812">Transmembrane</keyword>
<dbReference type="KEGG" id="gvi:glr3068"/>
<dbReference type="STRING" id="251221.gene:10760573"/>
<gene>
    <name evidence="2" type="ordered locus">glr3068</name>
</gene>
<evidence type="ECO:0000313" key="3">
    <source>
        <dbReference type="Proteomes" id="UP000000557"/>
    </source>
</evidence>
<feature type="transmembrane region" description="Helical" evidence="1">
    <location>
        <begin position="114"/>
        <end position="130"/>
    </location>
</feature>
<feature type="transmembrane region" description="Helical" evidence="1">
    <location>
        <begin position="159"/>
        <end position="178"/>
    </location>
</feature>
<reference evidence="2 3" key="2">
    <citation type="journal article" date="2003" name="DNA Res.">
        <title>Complete genome structure of Gloeobacter violaceus PCC 7421, a cyanobacterium that lacks thylakoids (supplement).</title>
        <authorList>
            <person name="Nakamura Y."/>
            <person name="Kaneko T."/>
            <person name="Sato S."/>
            <person name="Mimuro M."/>
            <person name="Miyashita H."/>
            <person name="Tsuchiya T."/>
            <person name="Sasamoto S."/>
            <person name="Watanabe A."/>
            <person name="Kawashima K."/>
            <person name="Kishida Y."/>
            <person name="Kiyokawa C."/>
            <person name="Kohara M."/>
            <person name="Matsumoto M."/>
            <person name="Matsuno A."/>
            <person name="Nakazaki N."/>
            <person name="Shimpo S."/>
            <person name="Takeuchi C."/>
            <person name="Yamada M."/>
            <person name="Tabata S."/>
        </authorList>
    </citation>
    <scope>NUCLEOTIDE SEQUENCE [LARGE SCALE GENOMIC DNA]</scope>
    <source>
        <strain evidence="3">ATCC 29082 / PCC 7421</strain>
    </source>
</reference>
<feature type="transmembrane region" description="Helical" evidence="1">
    <location>
        <begin position="33"/>
        <end position="49"/>
    </location>
</feature>
<dbReference type="EMBL" id="BA000045">
    <property type="protein sequence ID" value="BAC91009.1"/>
    <property type="molecule type" value="Genomic_DNA"/>
</dbReference>
<feature type="transmembrane region" description="Helical" evidence="1">
    <location>
        <begin position="200"/>
        <end position="221"/>
    </location>
</feature>
<feature type="transmembrane region" description="Helical" evidence="1">
    <location>
        <begin position="136"/>
        <end position="154"/>
    </location>
</feature>
<evidence type="ECO:0000256" key="1">
    <source>
        <dbReference type="SAM" id="Phobius"/>
    </source>
</evidence>
<dbReference type="AlphaFoldDB" id="Q7NCB1"/>
<keyword evidence="3" id="KW-1185">Reference proteome</keyword>
<keyword evidence="1" id="KW-1133">Transmembrane helix</keyword>
<dbReference type="InParanoid" id="Q7NCB1"/>
<dbReference type="EnsemblBacteria" id="BAC91009">
    <property type="protein sequence ID" value="BAC91009"/>
    <property type="gene ID" value="BAC91009"/>
</dbReference>
<feature type="transmembrane region" description="Helical" evidence="1">
    <location>
        <begin position="69"/>
        <end position="102"/>
    </location>
</feature>
<dbReference type="HOGENOM" id="CLU_1183686_0_0_3"/>